<comment type="caution">
    <text evidence="1">The sequence shown here is derived from an EMBL/GenBank/DDBJ whole genome shotgun (WGS) entry which is preliminary data.</text>
</comment>
<reference evidence="1" key="2">
    <citation type="submission" date="2020-09" db="EMBL/GenBank/DDBJ databases">
        <authorList>
            <person name="Sun Q."/>
            <person name="Zhou Y."/>
        </authorList>
    </citation>
    <scope>NUCLEOTIDE SEQUENCE</scope>
    <source>
        <strain evidence="1">CGMCC 1.12426</strain>
    </source>
</reference>
<organism evidence="1 2">
    <name type="scientific">Roseibium aquae</name>
    <dbReference type="NCBI Taxonomy" id="1323746"/>
    <lineage>
        <taxon>Bacteria</taxon>
        <taxon>Pseudomonadati</taxon>
        <taxon>Pseudomonadota</taxon>
        <taxon>Alphaproteobacteria</taxon>
        <taxon>Hyphomicrobiales</taxon>
        <taxon>Stappiaceae</taxon>
        <taxon>Roseibium</taxon>
    </lineage>
</organism>
<keyword evidence="2" id="KW-1185">Reference proteome</keyword>
<evidence type="ECO:0000313" key="1">
    <source>
        <dbReference type="EMBL" id="GGB56715.1"/>
    </source>
</evidence>
<sequence>MSTIRLKDNRLAFLPAVDQTGSQHALGQTARIWTLFFSLVKAFGLKPAGTLVYPCSRPLHATLRPGTRFSPGEWTFNPNFSDWIMGWPIGWSDTRQPVTEWSLWRRRMRSELSRLLLKNEERMVL</sequence>
<protein>
    <submittedName>
        <fullName evidence="1">Uncharacterized protein</fullName>
    </submittedName>
</protein>
<dbReference type="AlphaFoldDB" id="A0A916TLI3"/>
<proteinExistence type="predicted"/>
<dbReference type="OrthoDB" id="9813719at2"/>
<evidence type="ECO:0000313" key="2">
    <source>
        <dbReference type="Proteomes" id="UP000605148"/>
    </source>
</evidence>
<dbReference type="EMBL" id="BMFA01000009">
    <property type="protein sequence ID" value="GGB56715.1"/>
    <property type="molecule type" value="Genomic_DNA"/>
</dbReference>
<dbReference type="Proteomes" id="UP000605148">
    <property type="component" value="Unassembled WGS sequence"/>
</dbReference>
<reference evidence="1" key="1">
    <citation type="journal article" date="2014" name="Int. J. Syst. Evol. Microbiol.">
        <title>Complete genome sequence of Corynebacterium casei LMG S-19264T (=DSM 44701T), isolated from a smear-ripened cheese.</title>
        <authorList>
            <consortium name="US DOE Joint Genome Institute (JGI-PGF)"/>
            <person name="Walter F."/>
            <person name="Albersmeier A."/>
            <person name="Kalinowski J."/>
            <person name="Ruckert C."/>
        </authorList>
    </citation>
    <scope>NUCLEOTIDE SEQUENCE</scope>
    <source>
        <strain evidence="1">CGMCC 1.12426</strain>
    </source>
</reference>
<name>A0A916TLI3_9HYPH</name>
<accession>A0A916TLI3</accession>
<gene>
    <name evidence="1" type="ORF">GCM10011316_31070</name>
</gene>
<dbReference type="RefSeq" id="WP_150497161.1">
    <property type="nucleotide sequence ID" value="NZ_BMFA01000009.1"/>
</dbReference>